<dbReference type="AlphaFoldDB" id="A0A8D8BGR6"/>
<evidence type="ECO:0000313" key="1">
    <source>
        <dbReference type="EMBL" id="CAG6473689.1"/>
    </source>
</evidence>
<accession>A0A8D8BGR6</accession>
<sequence length="404" mass="45105">MRTRLAQVLLDGPQRAFDLHQLEVTFVVVQEVPVQDGERVPDHGPGQVGRAVHLAHVAAEELGRQHVLDGSADHQLVLVGHLDAHVGEKRVDNLFTAQQQLVHVVDGVPDRLIGKAVQLLLQIVKQRHVVLRIHKHHLPQPLEELEHLHLPLAGRRRHLQPTGGPSDRRQRNQLRDVGTLAHLQLNVLQLMHQHVHLPRQFLALQTLRTDARRRRIEQTLFAPDALVTDPMILDLAALDAITADVNLAQVLAPVFPRGLLVVRAVVQRELVALVDVAAGTRHEQAVRDHGKEQIRPARVLQLHRRRVERPHRVREGARLAAHRNLAKVVKVPVEEVEQRTRHHVFRPLALVMVHDDRVVAGHAACLGALQLLLPEALYVVPRPNLVAEVVCVGICVAGVFVVGS</sequence>
<reference evidence="1" key="1">
    <citation type="submission" date="2021-05" db="EMBL/GenBank/DDBJ databases">
        <authorList>
            <person name="Alioto T."/>
            <person name="Alioto T."/>
            <person name="Gomez Garrido J."/>
        </authorList>
    </citation>
    <scope>NUCLEOTIDE SEQUENCE</scope>
</reference>
<dbReference type="EMBL" id="HBUE01073204">
    <property type="protein sequence ID" value="CAG6473689.1"/>
    <property type="molecule type" value="Transcribed_RNA"/>
</dbReference>
<protein>
    <submittedName>
        <fullName evidence="1">(northern house mosquito) hypothetical protein</fullName>
    </submittedName>
</protein>
<name>A0A8D8BGR6_CULPI</name>
<organism evidence="1">
    <name type="scientific">Culex pipiens</name>
    <name type="common">House mosquito</name>
    <dbReference type="NCBI Taxonomy" id="7175"/>
    <lineage>
        <taxon>Eukaryota</taxon>
        <taxon>Metazoa</taxon>
        <taxon>Ecdysozoa</taxon>
        <taxon>Arthropoda</taxon>
        <taxon>Hexapoda</taxon>
        <taxon>Insecta</taxon>
        <taxon>Pterygota</taxon>
        <taxon>Neoptera</taxon>
        <taxon>Endopterygota</taxon>
        <taxon>Diptera</taxon>
        <taxon>Nematocera</taxon>
        <taxon>Culicoidea</taxon>
        <taxon>Culicidae</taxon>
        <taxon>Culicinae</taxon>
        <taxon>Culicini</taxon>
        <taxon>Culex</taxon>
        <taxon>Culex</taxon>
    </lineage>
</organism>
<proteinExistence type="predicted"/>